<proteinExistence type="predicted"/>
<keyword evidence="2" id="KW-0863">Zinc-finger</keyword>
<feature type="domain" description="Zinc finger CHCC-type" evidence="1">
    <location>
        <begin position="14"/>
        <end position="49"/>
    </location>
</feature>
<organism evidence="2 3">
    <name type="scientific">Kordiimonas sediminis</name>
    <dbReference type="NCBI Taxonomy" id="1735581"/>
    <lineage>
        <taxon>Bacteria</taxon>
        <taxon>Pseudomonadati</taxon>
        <taxon>Pseudomonadota</taxon>
        <taxon>Alphaproteobacteria</taxon>
        <taxon>Kordiimonadales</taxon>
        <taxon>Kordiimonadaceae</taxon>
        <taxon>Kordiimonas</taxon>
    </lineage>
</organism>
<reference evidence="2" key="2">
    <citation type="submission" date="2020-09" db="EMBL/GenBank/DDBJ databases">
        <authorList>
            <person name="Sun Q."/>
            <person name="Kim S."/>
        </authorList>
    </citation>
    <scope>NUCLEOTIDE SEQUENCE</scope>
    <source>
        <strain evidence="2">KCTC 42590</strain>
    </source>
</reference>
<dbReference type="Proteomes" id="UP000630923">
    <property type="component" value="Unassembled WGS sequence"/>
</dbReference>
<dbReference type="AlphaFoldDB" id="A0A919E5H4"/>
<dbReference type="Gene3D" id="2.60.260.40">
    <property type="entry name" value="q5lls5 like domains"/>
    <property type="match status" value="1"/>
</dbReference>
<dbReference type="InterPro" id="IPR019401">
    <property type="entry name" value="Znf_CHCC"/>
</dbReference>
<keyword evidence="3" id="KW-1185">Reference proteome</keyword>
<evidence type="ECO:0000259" key="1">
    <source>
        <dbReference type="Pfam" id="PF10276"/>
    </source>
</evidence>
<comment type="caution">
    <text evidence="2">The sequence shown here is derived from an EMBL/GenBank/DDBJ whole genome shotgun (WGS) entry which is preliminary data.</text>
</comment>
<keyword evidence="2" id="KW-0862">Zinc</keyword>
<evidence type="ECO:0000313" key="3">
    <source>
        <dbReference type="Proteomes" id="UP000630923"/>
    </source>
</evidence>
<name>A0A919E5H4_9PROT</name>
<dbReference type="EMBL" id="BNCI01000001">
    <property type="protein sequence ID" value="GHF14140.1"/>
    <property type="molecule type" value="Genomic_DNA"/>
</dbReference>
<protein>
    <submittedName>
        <fullName evidence="2">Zinc-finger domain-containing protein</fullName>
    </submittedName>
</protein>
<evidence type="ECO:0000313" key="2">
    <source>
        <dbReference type="EMBL" id="GHF14140.1"/>
    </source>
</evidence>
<dbReference type="RefSeq" id="WP_191250001.1">
    <property type="nucleotide sequence ID" value="NZ_BNCI01000001.1"/>
</dbReference>
<dbReference type="Pfam" id="PF10276">
    <property type="entry name" value="zf-CHCC"/>
    <property type="match status" value="1"/>
</dbReference>
<keyword evidence="2" id="KW-0479">Metal-binding</keyword>
<sequence>MTLEAPETIRVKEKRVSCDGDEGALGHPRIYLNLGEDGKVECPYCDRLFILEGSDADKK</sequence>
<reference evidence="2" key="1">
    <citation type="journal article" date="2014" name="Int. J. Syst. Evol. Microbiol.">
        <title>Complete genome sequence of Corynebacterium casei LMG S-19264T (=DSM 44701T), isolated from a smear-ripened cheese.</title>
        <authorList>
            <consortium name="US DOE Joint Genome Institute (JGI-PGF)"/>
            <person name="Walter F."/>
            <person name="Albersmeier A."/>
            <person name="Kalinowski J."/>
            <person name="Ruckert C."/>
        </authorList>
    </citation>
    <scope>NUCLEOTIDE SEQUENCE</scope>
    <source>
        <strain evidence="2">KCTC 42590</strain>
    </source>
</reference>
<accession>A0A919E5H4</accession>
<gene>
    <name evidence="2" type="ORF">GCM10017044_05290</name>
</gene>
<dbReference type="GO" id="GO:0008270">
    <property type="term" value="F:zinc ion binding"/>
    <property type="evidence" value="ECO:0007669"/>
    <property type="project" value="UniProtKB-KW"/>
</dbReference>